<dbReference type="EMBL" id="BMHT01000007">
    <property type="protein sequence ID" value="GGF21443.1"/>
    <property type="molecule type" value="Genomic_DNA"/>
</dbReference>
<proteinExistence type="predicted"/>
<name>A0ABQ1UKS5_9BACT</name>
<accession>A0ABQ1UKS5</accession>
<evidence type="ECO:0000313" key="1">
    <source>
        <dbReference type="EMBL" id="GGF21443.1"/>
    </source>
</evidence>
<sequence length="128" mass="15418">MITKVLFGNRNIERDDLYGEYIIDRSKFPGRQADWQYNHFRFQITRDDKFYFYLMEEGKVVKVYTGAVSFLEDYVRPRLVLQINTPTYHIIEDNPTLYYTGSSFYYVFNSPKFGNVFFVKGDWKPIDE</sequence>
<protein>
    <submittedName>
        <fullName evidence="1">Uncharacterized protein</fullName>
    </submittedName>
</protein>
<evidence type="ECO:0000313" key="2">
    <source>
        <dbReference type="Proteomes" id="UP000632273"/>
    </source>
</evidence>
<comment type="caution">
    <text evidence="1">The sequence shown here is derived from an EMBL/GenBank/DDBJ whole genome shotgun (WGS) entry which is preliminary data.</text>
</comment>
<keyword evidence="2" id="KW-1185">Reference proteome</keyword>
<dbReference type="Proteomes" id="UP000632273">
    <property type="component" value="Unassembled WGS sequence"/>
</dbReference>
<gene>
    <name evidence="1" type="ORF">GCM10011383_36370</name>
</gene>
<organism evidence="1 2">
    <name type="scientific">Hymenobacter cavernae</name>
    <dbReference type="NCBI Taxonomy" id="2044852"/>
    <lineage>
        <taxon>Bacteria</taxon>
        <taxon>Pseudomonadati</taxon>
        <taxon>Bacteroidota</taxon>
        <taxon>Cytophagia</taxon>
        <taxon>Cytophagales</taxon>
        <taxon>Hymenobacteraceae</taxon>
        <taxon>Hymenobacter</taxon>
    </lineage>
</organism>
<reference evidence="2" key="1">
    <citation type="journal article" date="2019" name="Int. J. Syst. Evol. Microbiol.">
        <title>The Global Catalogue of Microorganisms (GCM) 10K type strain sequencing project: providing services to taxonomists for standard genome sequencing and annotation.</title>
        <authorList>
            <consortium name="The Broad Institute Genomics Platform"/>
            <consortium name="The Broad Institute Genome Sequencing Center for Infectious Disease"/>
            <person name="Wu L."/>
            <person name="Ma J."/>
        </authorList>
    </citation>
    <scope>NUCLEOTIDE SEQUENCE [LARGE SCALE GENOMIC DNA]</scope>
    <source>
        <strain evidence="2">CGMCC 1.15197</strain>
    </source>
</reference>